<feature type="domain" description="T6SS immunity protein Tdi1 C-terminal" evidence="1">
    <location>
        <begin position="180"/>
        <end position="233"/>
    </location>
</feature>
<dbReference type="KEGG" id="slk:SLUN_15815"/>
<sequence length="346" mass="36793">MLKIESAEERPPAQVDVIPRPMPLGRIRRGGLAVEPCDFRRGIELNWGRIQETGKARMTTFRTFDPVAPISEETITQFAGQVPDGVVELWRAQGAGFVGDDGYFRVVDPARAASMFKGVLSLPEGSTVLFTTALADAVVSVNGLYLVVKSRFGAIDIVERRSFDEIVGLIEDPAQRDVGWEWQPYPAARDRDGVPGLEQCFGYVPLLALGGSSNLDHLQLGGLYEHLAVIAQLAGQPQVRRLLPVAAAADGATAVTGGTDRLVEVGRNLFAMFTTDPVVNIVELPGGLGVCLVHAVRGGGKIYVAPDESALFVGPAVDFDAGLGAFRDGVRTPIEKFDPSGGGAGA</sequence>
<gene>
    <name evidence="2" type="ORF">SLUN_15815</name>
</gene>
<evidence type="ECO:0000313" key="2">
    <source>
        <dbReference type="EMBL" id="AVZ73426.1"/>
    </source>
</evidence>
<dbReference type="EMBL" id="CP026304">
    <property type="protein sequence ID" value="AVZ73426.1"/>
    <property type="molecule type" value="Genomic_DNA"/>
</dbReference>
<name>A0A2R4T2U7_9ACTN</name>
<dbReference type="Pfam" id="PF08906">
    <property type="entry name" value="T6SS_Tdi1_C"/>
    <property type="match status" value="1"/>
</dbReference>
<dbReference type="AlphaFoldDB" id="A0A2R4T2U7"/>
<reference evidence="2 3" key="1">
    <citation type="submission" date="2018-01" db="EMBL/GenBank/DDBJ databases">
        <title>Complete genome sequence of Streptomyces lunaelactis MM109T, a Ferroverdin A producer isolated from cave moonmilk deposits.</title>
        <authorList>
            <person name="Naome A."/>
            <person name="Martinet L."/>
            <person name="Maciejewska M."/>
            <person name="Anderssen S."/>
            <person name="Adam D."/>
            <person name="Tenconi E."/>
            <person name="Deflandre B."/>
            <person name="Arguelles-Arias A."/>
            <person name="Calusinska M."/>
            <person name="Copieters W."/>
            <person name="Karim L."/>
            <person name="Hanikenne M."/>
            <person name="Baurain D."/>
            <person name="van Wezel G."/>
            <person name="Smargiasso N."/>
            <person name="de Pauw E."/>
            <person name="Delfosse P."/>
            <person name="Rigali S."/>
        </authorList>
    </citation>
    <scope>NUCLEOTIDE SEQUENCE [LARGE SCALE GENOMIC DNA]</scope>
    <source>
        <strain evidence="2 3">MM109</strain>
    </source>
</reference>
<keyword evidence="3" id="KW-1185">Reference proteome</keyword>
<protein>
    <recommendedName>
        <fullName evidence="1">T6SS immunity protein Tdi1 C-terminal domain-containing protein</fullName>
    </recommendedName>
</protein>
<evidence type="ECO:0000259" key="1">
    <source>
        <dbReference type="Pfam" id="PF08906"/>
    </source>
</evidence>
<dbReference type="Proteomes" id="UP000244201">
    <property type="component" value="Chromosome"/>
</dbReference>
<dbReference type="InterPro" id="IPR015002">
    <property type="entry name" value="T6SS_Tdi1_C"/>
</dbReference>
<proteinExistence type="predicted"/>
<evidence type="ECO:0000313" key="3">
    <source>
        <dbReference type="Proteomes" id="UP000244201"/>
    </source>
</evidence>
<organism evidence="2 3">
    <name type="scientific">Streptomyces lunaelactis</name>
    <dbReference type="NCBI Taxonomy" id="1535768"/>
    <lineage>
        <taxon>Bacteria</taxon>
        <taxon>Bacillati</taxon>
        <taxon>Actinomycetota</taxon>
        <taxon>Actinomycetes</taxon>
        <taxon>Kitasatosporales</taxon>
        <taxon>Streptomycetaceae</taxon>
        <taxon>Streptomyces</taxon>
    </lineage>
</organism>
<accession>A0A2R4T2U7</accession>